<evidence type="ECO:0000313" key="12">
    <source>
        <dbReference type="EMBL" id="GLI33680.1"/>
    </source>
</evidence>
<comment type="caution">
    <text evidence="9">Lacks conserved residue(s) required for the propagation of feature annotation.</text>
</comment>
<feature type="binding site" description="in other chain" evidence="9">
    <location>
        <begin position="5"/>
        <end position="7"/>
    </location>
    <ligand>
        <name>ATP</name>
        <dbReference type="ChEBI" id="CHEBI:30616"/>
        <note>ligand shared between dimeric partners</note>
    </ligand>
</feature>
<dbReference type="InterPro" id="IPR036676">
    <property type="entry name" value="PurM-like_C_sf"/>
</dbReference>
<accession>A0A9W6FTE3</accession>
<dbReference type="GO" id="GO:0016260">
    <property type="term" value="P:selenocysteine biosynthetic process"/>
    <property type="evidence" value="ECO:0007669"/>
    <property type="project" value="InterPro"/>
</dbReference>
<keyword evidence="3 9" id="KW-0479">Metal-binding</keyword>
<comment type="cofactor">
    <cofactor evidence="9">
        <name>Mg(2+)</name>
        <dbReference type="ChEBI" id="CHEBI:18420"/>
    </cofactor>
    <text evidence="9">Binds 1 Mg(2+) ion per monomer.</text>
</comment>
<feature type="binding site" evidence="9">
    <location>
        <position position="48"/>
    </location>
    <ligand>
        <name>Mg(2+)</name>
        <dbReference type="ChEBI" id="CHEBI:18420"/>
    </ligand>
</feature>
<dbReference type="PIRSF" id="PIRSF036407">
    <property type="entry name" value="Selenphspht_syn"/>
    <property type="match status" value="1"/>
</dbReference>
<evidence type="ECO:0000259" key="10">
    <source>
        <dbReference type="Pfam" id="PF00586"/>
    </source>
</evidence>
<evidence type="ECO:0000256" key="2">
    <source>
        <dbReference type="ARBA" id="ARBA00022679"/>
    </source>
</evidence>
<evidence type="ECO:0000259" key="11">
    <source>
        <dbReference type="Pfam" id="PF02769"/>
    </source>
</evidence>
<gene>
    <name evidence="9 12" type="primary">selD</name>
    <name evidence="12" type="ORF">DAMNIGENAA_11130</name>
</gene>
<keyword evidence="13" id="KW-1185">Reference proteome</keyword>
<dbReference type="NCBIfam" id="NF002098">
    <property type="entry name" value="PRK00943.1"/>
    <property type="match status" value="1"/>
</dbReference>
<proteinExistence type="inferred from homology"/>
<dbReference type="FunFam" id="3.90.650.10:FF:000004">
    <property type="entry name" value="Selenide, water dikinase"/>
    <property type="match status" value="1"/>
</dbReference>
<keyword evidence="2 9" id="KW-0808">Transferase</keyword>
<evidence type="ECO:0000256" key="1">
    <source>
        <dbReference type="ARBA" id="ARBA00008026"/>
    </source>
</evidence>
<dbReference type="GO" id="GO:0005524">
    <property type="term" value="F:ATP binding"/>
    <property type="evidence" value="ECO:0007669"/>
    <property type="project" value="UniProtKB-UniRule"/>
</dbReference>
<comment type="function">
    <text evidence="9">Synthesizes selenophosphate from selenide and ATP.</text>
</comment>
<reference evidence="12" key="1">
    <citation type="submission" date="2022-12" db="EMBL/GenBank/DDBJ databases">
        <title>Reference genome sequencing for broad-spectrum identification of bacterial and archaeal isolates by mass spectrometry.</title>
        <authorList>
            <person name="Sekiguchi Y."/>
            <person name="Tourlousse D.M."/>
        </authorList>
    </citation>
    <scope>NUCLEOTIDE SEQUENCE</scope>
    <source>
        <strain evidence="12">ASRB1</strain>
    </source>
</reference>
<organism evidence="12 13">
    <name type="scientific">Desulforhabdus amnigena</name>
    <dbReference type="NCBI Taxonomy" id="40218"/>
    <lineage>
        <taxon>Bacteria</taxon>
        <taxon>Pseudomonadati</taxon>
        <taxon>Thermodesulfobacteriota</taxon>
        <taxon>Syntrophobacteria</taxon>
        <taxon>Syntrophobacterales</taxon>
        <taxon>Syntrophobacteraceae</taxon>
        <taxon>Desulforhabdus</taxon>
    </lineage>
</organism>
<evidence type="ECO:0000256" key="5">
    <source>
        <dbReference type="ARBA" id="ARBA00022777"/>
    </source>
</evidence>
<evidence type="ECO:0000256" key="3">
    <source>
        <dbReference type="ARBA" id="ARBA00022723"/>
    </source>
</evidence>
<keyword evidence="8 9" id="KW-0711">Selenium</keyword>
<dbReference type="InterPro" id="IPR036921">
    <property type="entry name" value="PurM-like_N_sf"/>
</dbReference>
<keyword evidence="6 9" id="KW-0067">ATP-binding</keyword>
<evidence type="ECO:0000256" key="4">
    <source>
        <dbReference type="ARBA" id="ARBA00022741"/>
    </source>
</evidence>
<dbReference type="GO" id="GO:0005737">
    <property type="term" value="C:cytoplasm"/>
    <property type="evidence" value="ECO:0007669"/>
    <property type="project" value="TreeGrafter"/>
</dbReference>
<comment type="subunit">
    <text evidence="9">Homodimer.</text>
</comment>
<dbReference type="SUPFAM" id="SSF56042">
    <property type="entry name" value="PurM C-terminal domain-like"/>
    <property type="match status" value="1"/>
</dbReference>
<dbReference type="Pfam" id="PF02769">
    <property type="entry name" value="AIRS_C"/>
    <property type="match status" value="1"/>
</dbReference>
<feature type="domain" description="PurM-like N-terminal" evidence="10">
    <location>
        <begin position="7"/>
        <end position="114"/>
    </location>
</feature>
<feature type="binding site" evidence="9">
    <location>
        <position position="8"/>
    </location>
    <ligand>
        <name>Mg(2+)</name>
        <dbReference type="ChEBI" id="CHEBI:18420"/>
    </ligand>
</feature>
<dbReference type="GO" id="GO:0000287">
    <property type="term" value="F:magnesium ion binding"/>
    <property type="evidence" value="ECO:0007669"/>
    <property type="project" value="UniProtKB-UniRule"/>
</dbReference>
<dbReference type="GO" id="GO:0004756">
    <property type="term" value="F:selenide, water dikinase activity"/>
    <property type="evidence" value="ECO:0007669"/>
    <property type="project" value="UniProtKB-UniRule"/>
</dbReference>
<dbReference type="InterPro" id="IPR004536">
    <property type="entry name" value="SPS/SelD"/>
</dbReference>
<dbReference type="InterPro" id="IPR016188">
    <property type="entry name" value="PurM-like_N"/>
</dbReference>
<name>A0A9W6FTE3_9BACT</name>
<dbReference type="InterPro" id="IPR023061">
    <property type="entry name" value="SelD_I"/>
</dbReference>
<dbReference type="SUPFAM" id="SSF55326">
    <property type="entry name" value="PurM N-terminal domain-like"/>
    <property type="match status" value="1"/>
</dbReference>
<dbReference type="Pfam" id="PF00586">
    <property type="entry name" value="AIRS"/>
    <property type="match status" value="1"/>
</dbReference>
<keyword evidence="7 9" id="KW-0460">Magnesium</keyword>
<keyword evidence="5 9" id="KW-0418">Kinase</keyword>
<evidence type="ECO:0000256" key="9">
    <source>
        <dbReference type="HAMAP-Rule" id="MF_00625"/>
    </source>
</evidence>
<dbReference type="Gene3D" id="3.30.1330.10">
    <property type="entry name" value="PurM-like, N-terminal domain"/>
    <property type="match status" value="1"/>
</dbReference>
<dbReference type="EC" id="2.7.9.3" evidence="9"/>
<comment type="similarity">
    <text evidence="1 9">Belongs to the selenophosphate synthase 1 family. Class I subfamily.</text>
</comment>
<evidence type="ECO:0000256" key="7">
    <source>
        <dbReference type="ARBA" id="ARBA00022842"/>
    </source>
</evidence>
<dbReference type="AlphaFoldDB" id="A0A9W6FTE3"/>
<dbReference type="EMBL" id="BSDR01000001">
    <property type="protein sequence ID" value="GLI33680.1"/>
    <property type="molecule type" value="Genomic_DNA"/>
</dbReference>
<dbReference type="Gene3D" id="3.90.650.10">
    <property type="entry name" value="PurM-like C-terminal domain"/>
    <property type="match status" value="1"/>
</dbReference>
<dbReference type="PANTHER" id="PTHR10256:SF0">
    <property type="entry name" value="INACTIVE SELENIDE, WATER DIKINASE-LIKE PROTEIN-RELATED"/>
    <property type="match status" value="1"/>
</dbReference>
<dbReference type="HAMAP" id="MF_00625">
    <property type="entry name" value="SelD"/>
    <property type="match status" value="1"/>
</dbReference>
<feature type="binding site" description="in other chain" evidence="9">
    <location>
        <position position="25"/>
    </location>
    <ligand>
        <name>ATP</name>
        <dbReference type="ChEBI" id="CHEBI:30616"/>
        <note>ligand shared between dimeric partners</note>
    </ligand>
</feature>
<dbReference type="PANTHER" id="PTHR10256">
    <property type="entry name" value="SELENIDE, WATER DIKINASE"/>
    <property type="match status" value="1"/>
</dbReference>
<keyword evidence="4 9" id="KW-0547">Nucleotide-binding</keyword>
<comment type="caution">
    <text evidence="12">The sequence shown here is derived from an EMBL/GenBank/DDBJ whole genome shotgun (WGS) entry which is preliminary data.</text>
</comment>
<evidence type="ECO:0000256" key="8">
    <source>
        <dbReference type="ARBA" id="ARBA00023266"/>
    </source>
</evidence>
<sequence>MGRETSDDAGVYRLTEETALVQTIDFITPVVNDPYDFGRIAAANALSDVYAMGGRPLTAMNIVCFPVKKMDKKILGEILRGGLEKVHEAGAVLVGGHSVEDPEIKFGLSVTGLVHPQKVLANSRAQVGDALILTKPLGTGILATAIKAGLVSDEAEREAIEVMATLNKTAAEAMSAYTVHACTDITGFGLLGHALEMAVGSKVSITLDVKKVPLLTEVLHNLQMGLVPAGSYANRNFCAHQVRQIQTIDPALLDLLSDAQTSGGLLISLPESESQKLVQDLRNRGVSSAAVVGHVTGTGKGTIDLI</sequence>
<dbReference type="InterPro" id="IPR010918">
    <property type="entry name" value="PurM-like_C_dom"/>
</dbReference>
<protein>
    <recommendedName>
        <fullName evidence="9">Selenide, water dikinase</fullName>
        <ecNumber evidence="9">2.7.9.3</ecNumber>
    </recommendedName>
    <alternativeName>
        <fullName evidence="9">Selenium donor protein</fullName>
    </alternativeName>
    <alternativeName>
        <fullName evidence="9">Selenophosphate synthase</fullName>
    </alternativeName>
</protein>
<feature type="binding site" description="in other chain" evidence="9">
    <location>
        <position position="48"/>
    </location>
    <ligand>
        <name>ATP</name>
        <dbReference type="ChEBI" id="CHEBI:30616"/>
        <note>ligand shared between dimeric partners</note>
    </ligand>
</feature>
<feature type="binding site" evidence="9">
    <location>
        <begin position="96"/>
        <end position="98"/>
    </location>
    <ligand>
        <name>ATP</name>
        <dbReference type="ChEBI" id="CHEBI:30616"/>
        <note>ligand shared between dimeric partners</note>
    </ligand>
</feature>
<dbReference type="CDD" id="cd02195">
    <property type="entry name" value="SelD"/>
    <property type="match status" value="1"/>
</dbReference>
<dbReference type="NCBIfam" id="TIGR00476">
    <property type="entry name" value="selD"/>
    <property type="match status" value="1"/>
</dbReference>
<evidence type="ECO:0000256" key="6">
    <source>
        <dbReference type="ARBA" id="ARBA00022840"/>
    </source>
</evidence>
<feature type="domain" description="PurM-like C-terminal" evidence="11">
    <location>
        <begin position="126"/>
        <end position="304"/>
    </location>
</feature>
<comment type="catalytic activity">
    <reaction evidence="9">
        <text>hydrogenselenide + ATP + H2O = selenophosphate + AMP + phosphate + 2 H(+)</text>
        <dbReference type="Rhea" id="RHEA:18737"/>
        <dbReference type="ChEBI" id="CHEBI:15377"/>
        <dbReference type="ChEBI" id="CHEBI:15378"/>
        <dbReference type="ChEBI" id="CHEBI:16144"/>
        <dbReference type="ChEBI" id="CHEBI:29317"/>
        <dbReference type="ChEBI" id="CHEBI:30616"/>
        <dbReference type="ChEBI" id="CHEBI:43474"/>
        <dbReference type="ChEBI" id="CHEBI:456215"/>
        <dbReference type="EC" id="2.7.9.3"/>
    </reaction>
</comment>
<evidence type="ECO:0000313" key="13">
    <source>
        <dbReference type="Proteomes" id="UP001144372"/>
    </source>
</evidence>
<feature type="binding site" evidence="9">
    <location>
        <position position="184"/>
    </location>
    <ligand>
        <name>Mg(2+)</name>
        <dbReference type="ChEBI" id="CHEBI:18420"/>
    </ligand>
</feature>
<dbReference type="Proteomes" id="UP001144372">
    <property type="component" value="Unassembled WGS sequence"/>
</dbReference>